<evidence type="ECO:0000256" key="3">
    <source>
        <dbReference type="ARBA" id="ARBA00022741"/>
    </source>
</evidence>
<evidence type="ECO:0000313" key="6">
    <source>
        <dbReference type="EMBL" id="PCC82696.1"/>
    </source>
</evidence>
<dbReference type="SMART" id="SM00382">
    <property type="entry name" value="AAA"/>
    <property type="match status" value="2"/>
</dbReference>
<feature type="domain" description="ABC transporter" evidence="5">
    <location>
        <begin position="252"/>
        <end position="469"/>
    </location>
</feature>
<evidence type="ECO:0000256" key="4">
    <source>
        <dbReference type="ARBA" id="ARBA00022840"/>
    </source>
</evidence>
<dbReference type="InterPro" id="IPR027417">
    <property type="entry name" value="P-loop_NTPase"/>
</dbReference>
<dbReference type="PANTHER" id="PTHR43776">
    <property type="entry name" value="TRANSPORT ATP-BINDING PROTEIN"/>
    <property type="match status" value="1"/>
</dbReference>
<evidence type="ECO:0000256" key="1">
    <source>
        <dbReference type="ARBA" id="ARBA00005417"/>
    </source>
</evidence>
<dbReference type="GO" id="GO:0016887">
    <property type="term" value="F:ATP hydrolysis activity"/>
    <property type="evidence" value="ECO:0007669"/>
    <property type="project" value="InterPro"/>
</dbReference>
<proteinExistence type="inferred from homology"/>
<evidence type="ECO:0000256" key="2">
    <source>
        <dbReference type="ARBA" id="ARBA00022448"/>
    </source>
</evidence>
<dbReference type="Gene3D" id="3.40.50.300">
    <property type="entry name" value="P-loop containing nucleotide triphosphate hydrolases"/>
    <property type="match status" value="2"/>
</dbReference>
<comment type="similarity">
    <text evidence="1">Belongs to the ABC transporter superfamily.</text>
</comment>
<dbReference type="InterPro" id="IPR003593">
    <property type="entry name" value="AAA+_ATPase"/>
</dbReference>
<gene>
    <name evidence="6" type="ORF">COM45_07720</name>
</gene>
<name>A0A2A4AKH6_9CORY</name>
<dbReference type="PROSITE" id="PS00211">
    <property type="entry name" value="ABC_TRANSPORTER_1"/>
    <property type="match status" value="2"/>
</dbReference>
<dbReference type="GO" id="GO:0005524">
    <property type="term" value="F:ATP binding"/>
    <property type="evidence" value="ECO:0007669"/>
    <property type="project" value="UniProtKB-KW"/>
</dbReference>
<dbReference type="SUPFAM" id="SSF52540">
    <property type="entry name" value="P-loop containing nucleoside triphosphate hydrolases"/>
    <property type="match status" value="2"/>
</dbReference>
<evidence type="ECO:0000259" key="5">
    <source>
        <dbReference type="PROSITE" id="PS50893"/>
    </source>
</evidence>
<dbReference type="Pfam" id="PF00005">
    <property type="entry name" value="ABC_tran"/>
    <property type="match status" value="2"/>
</dbReference>
<organism evidence="6 7">
    <name type="scientific">Corynebacterium accolens</name>
    <dbReference type="NCBI Taxonomy" id="38284"/>
    <lineage>
        <taxon>Bacteria</taxon>
        <taxon>Bacillati</taxon>
        <taxon>Actinomycetota</taxon>
        <taxon>Actinomycetes</taxon>
        <taxon>Mycobacteriales</taxon>
        <taxon>Corynebacteriaceae</taxon>
        <taxon>Corynebacterium</taxon>
    </lineage>
</organism>
<dbReference type="GO" id="GO:0055085">
    <property type="term" value="P:transmembrane transport"/>
    <property type="evidence" value="ECO:0007669"/>
    <property type="project" value="UniProtKB-ARBA"/>
</dbReference>
<dbReference type="AlphaFoldDB" id="A0A2A4AKH6"/>
<dbReference type="PANTHER" id="PTHR43776:SF7">
    <property type="entry name" value="D,D-DIPEPTIDE TRANSPORT ATP-BINDING PROTEIN DDPF-RELATED"/>
    <property type="match status" value="1"/>
</dbReference>
<dbReference type="Proteomes" id="UP000218690">
    <property type="component" value="Unassembled WGS sequence"/>
</dbReference>
<feature type="domain" description="ABC transporter" evidence="5">
    <location>
        <begin position="6"/>
        <end position="236"/>
    </location>
</feature>
<dbReference type="InterPro" id="IPR003439">
    <property type="entry name" value="ABC_transporter-like_ATP-bd"/>
</dbReference>
<sequence>MNHSMLSVQDLCIRTGKETIVGPLSFSIEPGQRLGIIGESGSGKSLTALSIMGLLPKNLHAEGSIELGGRELVGLRDRQVRKLRGADMAMVFQEPMSALDPLMRVSKQLRYAGASAEALNEVGLDPALASRFPHELSGGQRQRVMIAMAMARNPKLLICDEPTTALDATTQDGILDLIMELTQRHNTALLFISHDLRVIRRMCPETLVMQDGQIVESGAALDNPQHPYTKHLIAASQSKPAAAEPKLGEVVISLDHITKAYGSTTALSDVSLEVRKGERIGVVGSSGSGKTTLLKLITGLEQPASGSVKVEGRVQMVFQDPQGSLNPRMPIWKIVAEGSPTPVTRAEITKVLAEVGIDEDALDRFPHEFSGGQRQRISIARAVIGNPDILLADEAVSALDVSVRAQVLELLEKLVESYGLTLVFISHDLGVVKQVCSSLTVIHHGELVERGVWSAPQHPYTKSLLEAAQG</sequence>
<accession>A0A2A4AKH6</accession>
<keyword evidence="3" id="KW-0547">Nucleotide-binding</keyword>
<keyword evidence="2" id="KW-0813">Transport</keyword>
<protein>
    <submittedName>
        <fullName evidence="6">ABC transporter ATP-binding protein</fullName>
    </submittedName>
</protein>
<dbReference type="PROSITE" id="PS50893">
    <property type="entry name" value="ABC_TRANSPORTER_2"/>
    <property type="match status" value="2"/>
</dbReference>
<evidence type="ECO:0000313" key="7">
    <source>
        <dbReference type="Proteomes" id="UP000218690"/>
    </source>
</evidence>
<dbReference type="InterPro" id="IPR017871">
    <property type="entry name" value="ABC_transporter-like_CS"/>
</dbReference>
<dbReference type="CDD" id="cd03257">
    <property type="entry name" value="ABC_NikE_OppD_transporters"/>
    <property type="match status" value="2"/>
</dbReference>
<reference evidence="6 7" key="1">
    <citation type="submission" date="2017-09" db="EMBL/GenBank/DDBJ databases">
        <title>Draft Genome Sequence of Corynebacterium accolens AH4003.</title>
        <authorList>
            <person name="Chen Y."/>
            <person name="Oosthuysen W.F."/>
            <person name="Kelley S."/>
            <person name="Horswill A."/>
        </authorList>
    </citation>
    <scope>NUCLEOTIDE SEQUENCE [LARGE SCALE GENOMIC DNA]</scope>
    <source>
        <strain evidence="6 7">AH4003</strain>
    </source>
</reference>
<dbReference type="EMBL" id="NWBP01000023">
    <property type="protein sequence ID" value="PCC82696.1"/>
    <property type="molecule type" value="Genomic_DNA"/>
</dbReference>
<dbReference type="InterPro" id="IPR050319">
    <property type="entry name" value="ABC_transp_ATP-bind"/>
</dbReference>
<keyword evidence="4 6" id="KW-0067">ATP-binding</keyword>
<comment type="caution">
    <text evidence="6">The sequence shown here is derived from an EMBL/GenBank/DDBJ whole genome shotgun (WGS) entry which is preliminary data.</text>
</comment>